<dbReference type="KEGG" id="scd:Spica_1566"/>
<gene>
    <name evidence="1" type="ordered locus">Spica_1566</name>
</gene>
<organism evidence="1 2">
    <name type="scientific">Gracilinema caldarium (strain ATCC 51460 / DSM 7334 / H1)</name>
    <name type="common">Treponema caldarium</name>
    <dbReference type="NCBI Taxonomy" id="744872"/>
    <lineage>
        <taxon>Bacteria</taxon>
        <taxon>Pseudomonadati</taxon>
        <taxon>Spirochaetota</taxon>
        <taxon>Spirochaetia</taxon>
        <taxon>Spirochaetales</taxon>
        <taxon>Breznakiellaceae</taxon>
        <taxon>Gracilinema</taxon>
    </lineage>
</organism>
<dbReference type="OrthoDB" id="9806505at2"/>
<proteinExistence type="predicted"/>
<name>F8EZB8_GRAC1</name>
<reference evidence="2" key="1">
    <citation type="journal article" date="2013" name="Stand. Genomic Sci.">
        <title>Genome sequence of the thermophilic fresh-water bacterium Spirochaeta caldaria type strain (H1(T)), reclassification of Spirochaeta caldaria, Spirochaeta stenostrepta, and Spirochaeta zuelzerae in the genus Treponema as Treponema caldaria comb. nov., Treponema stenostrepta comb. nov., and Treponema zuelzerae comb. nov., and emendation of the genus Treponema.</title>
        <authorList>
            <person name="Abt B."/>
            <person name="Goker M."/>
            <person name="Scheuner C."/>
            <person name="Han C."/>
            <person name="Lu M."/>
            <person name="Misra M."/>
            <person name="Lapidus A."/>
            <person name="Nolan M."/>
            <person name="Lucas S."/>
            <person name="Hammon N."/>
            <person name="Deshpande S."/>
            <person name="Cheng J.F."/>
            <person name="Tapia R."/>
            <person name="Goodwin L.A."/>
            <person name="Pitluck S."/>
            <person name="Liolios K."/>
            <person name="Pagani I."/>
            <person name="Ivanova N."/>
            <person name="Mavromatis K."/>
            <person name="Mikhailova N."/>
            <person name="Huntemann M."/>
            <person name="Pati A."/>
            <person name="Chen A."/>
            <person name="Palaniappan K."/>
            <person name="Land M."/>
            <person name="Hauser L."/>
            <person name="Jeffries C.D."/>
            <person name="Rohde M."/>
            <person name="Spring S."/>
            <person name="Gronow S."/>
            <person name="Detter J.C."/>
            <person name="Bristow J."/>
            <person name="Eisen J.A."/>
            <person name="Markowitz V."/>
            <person name="Hugenholtz P."/>
            <person name="Kyrpides N.C."/>
            <person name="Woyke T."/>
            <person name="Klenk H.P."/>
        </authorList>
    </citation>
    <scope>NUCLEOTIDE SEQUENCE</scope>
    <source>
        <strain evidence="2">ATCC 51460 / DSM 7334 / H1</strain>
    </source>
</reference>
<dbReference type="STRING" id="744872.Spica_1566"/>
<dbReference type="HOGENOM" id="CLU_2235383_0_0_12"/>
<evidence type="ECO:0000313" key="2">
    <source>
        <dbReference type="Proteomes" id="UP000000503"/>
    </source>
</evidence>
<sequence>MGQLIAPLRDFINKYRKQFKKLYFLTCCGGGESEKDGKFGYIRVFQEVEKITEDSFQWAKAISIKDLEPNDNLDKSINIMELTIQESNFNVKIKKAYNDVVYSLS</sequence>
<protein>
    <submittedName>
        <fullName evidence="1">Uncharacterized protein</fullName>
    </submittedName>
</protein>
<dbReference type="Proteomes" id="UP000000503">
    <property type="component" value="Chromosome"/>
</dbReference>
<evidence type="ECO:0000313" key="1">
    <source>
        <dbReference type="EMBL" id="AEJ19710.1"/>
    </source>
</evidence>
<accession>F8EZB8</accession>
<dbReference type="EMBL" id="CP002868">
    <property type="protein sequence ID" value="AEJ19710.1"/>
    <property type="molecule type" value="Genomic_DNA"/>
</dbReference>
<dbReference type="AlphaFoldDB" id="F8EZB8"/>
<keyword evidence="2" id="KW-1185">Reference proteome</keyword>